<reference evidence="2" key="2">
    <citation type="submission" date="2021-03" db="UniProtKB">
        <authorList>
            <consortium name="EnsemblPlants"/>
        </authorList>
    </citation>
    <scope>IDENTIFICATION</scope>
</reference>
<dbReference type="Proteomes" id="UP000596660">
    <property type="component" value="Unplaced"/>
</dbReference>
<evidence type="ECO:0000256" key="1">
    <source>
        <dbReference type="SAM" id="MobiDB-lite"/>
    </source>
</evidence>
<dbReference type="AlphaFoldDB" id="A0A803N0X5"/>
<dbReference type="Gramene" id="AUR62038609-RA">
    <property type="protein sequence ID" value="AUR62038609-RA:cds"/>
    <property type="gene ID" value="AUR62038609"/>
</dbReference>
<evidence type="ECO:0000313" key="3">
    <source>
        <dbReference type="Proteomes" id="UP000596660"/>
    </source>
</evidence>
<organism evidence="2 3">
    <name type="scientific">Chenopodium quinoa</name>
    <name type="common">Quinoa</name>
    <dbReference type="NCBI Taxonomy" id="63459"/>
    <lineage>
        <taxon>Eukaryota</taxon>
        <taxon>Viridiplantae</taxon>
        <taxon>Streptophyta</taxon>
        <taxon>Embryophyta</taxon>
        <taxon>Tracheophyta</taxon>
        <taxon>Spermatophyta</taxon>
        <taxon>Magnoliopsida</taxon>
        <taxon>eudicotyledons</taxon>
        <taxon>Gunneridae</taxon>
        <taxon>Pentapetalae</taxon>
        <taxon>Caryophyllales</taxon>
        <taxon>Chenopodiaceae</taxon>
        <taxon>Chenopodioideae</taxon>
        <taxon>Atripliceae</taxon>
        <taxon>Chenopodium</taxon>
    </lineage>
</organism>
<protein>
    <submittedName>
        <fullName evidence="2">Uncharacterized protein</fullName>
    </submittedName>
</protein>
<feature type="region of interest" description="Disordered" evidence="1">
    <location>
        <begin position="88"/>
        <end position="111"/>
    </location>
</feature>
<dbReference type="EnsemblPlants" id="AUR62038609-RA">
    <property type="protein sequence ID" value="AUR62038609-RA:cds"/>
    <property type="gene ID" value="AUR62038609"/>
</dbReference>
<proteinExistence type="predicted"/>
<evidence type="ECO:0000313" key="2">
    <source>
        <dbReference type="EnsemblPlants" id="AUR62038609-RA:cds"/>
    </source>
</evidence>
<accession>A0A803N0X5</accession>
<keyword evidence="3" id="KW-1185">Reference proteome</keyword>
<name>A0A803N0X5_CHEQI</name>
<sequence length="456" mass="50449">MAIEHSIEDTDIDTRSLQEGYISVTPLGGISPAEAECQEFFKDRQPLTVAPITAVASPAAAGPDRHSVHRRFVAYSLLSQRHRLHSPLVVRPQPPPQCRQPPVHQTTTRIKGKGNRAPIRFFREPTSHLLASPFTAGTSHGKIGVARLAGSLLGFCAMVMALVLPGCDTLYYPSCGFSQHGSNPQRDVKVSQVLKNESPSVQVKLDYGLRKYKYVSRQCPGSSLQIPSTSLQRLLLGNELNFYHLRSMSVVPVRIIPRNSDSEAEVPLTVNPKVGEASFTPVVSVCGSKHQADPPLEVLRASLRPTTFASAACHCSEDFIMLPKFLVSPTGAVVTQKEIESGLISNLVYHQKFSCSHFHPPKPGGDRKWRRLKREGDMDHVMLNNNPVWRAVGVYGWPERENKHLTWSLMSRLKADSSKPCIMSGDFNEIVSLAEKEGGVPREERYMDAFRGAIDD</sequence>
<reference evidence="2" key="1">
    <citation type="journal article" date="2017" name="Nature">
        <title>The genome of Chenopodium quinoa.</title>
        <authorList>
            <person name="Jarvis D.E."/>
            <person name="Ho Y.S."/>
            <person name="Lightfoot D.J."/>
            <person name="Schmoeckel S.M."/>
            <person name="Li B."/>
            <person name="Borm T.J.A."/>
            <person name="Ohyanagi H."/>
            <person name="Mineta K."/>
            <person name="Michell C.T."/>
            <person name="Saber N."/>
            <person name="Kharbatia N.M."/>
            <person name="Rupper R.R."/>
            <person name="Sharp A.R."/>
            <person name="Dally N."/>
            <person name="Boughton B.A."/>
            <person name="Woo Y.H."/>
            <person name="Gao G."/>
            <person name="Schijlen E.G.W.M."/>
            <person name="Guo X."/>
            <person name="Momin A.A."/>
            <person name="Negrao S."/>
            <person name="Al-Babili S."/>
            <person name="Gehring C."/>
            <person name="Roessner U."/>
            <person name="Jung C."/>
            <person name="Murphy K."/>
            <person name="Arold S.T."/>
            <person name="Gojobori T."/>
            <person name="van der Linden C.G."/>
            <person name="van Loo E.N."/>
            <person name="Jellen E.N."/>
            <person name="Maughan P.J."/>
            <person name="Tester M."/>
        </authorList>
    </citation>
    <scope>NUCLEOTIDE SEQUENCE [LARGE SCALE GENOMIC DNA]</scope>
    <source>
        <strain evidence="2">cv. PI 614886</strain>
    </source>
</reference>